<sequence>MANLRRTRPYGLALAAVVVLTMTTWAQQPLTLNNGAPVGDNKNSQTAGENGPVLLQDIHLIEKLAAFDRERIPERVVHARGAGAYGEFVSYGDYSALTRAAFLSQKGKKTPVFLRFSTVIHPSGSPETLRDPRGFAVKFYTEEGNYDIVGNNLPVFFIRDAMQFPDMVHSLKPSPITNRQDPNRFFEFFAHTPESTHMLTFLFSDYGIPANYRETNGFGVHAFKWVNARGEVRYVKYTWKSLQGVRNLTAEEARRIQADEFSHATVDLYENIKRGNFPAWELQVQVLDPKDFDKFDFNPLDATKVWPEHLVPAMTVGKMTLNRVPENFFEASEQSAFSPGNLVPGIEPSEDRLLQGRLFSYFDTQRHRLGANFQQLDVNRPVVRVNNFNQDGALSARRTASDTNYHASDAVAPYRAKAGYTSTPMPLAGTTQQRTISKRNDFAQAGDLYRSFSEAERASLIANLSGDLKQVRNRDIQIKMVSHFYRADQDYGTRLAQALGLPLADVKAVAQTLQ</sequence>
<keyword evidence="9 12" id="KW-0560">Oxidoreductase</keyword>
<keyword evidence="13" id="KW-0732">Signal</keyword>
<dbReference type="EMBL" id="CP072648">
    <property type="protein sequence ID" value="QUW02635.1"/>
    <property type="molecule type" value="Genomic_DNA"/>
</dbReference>
<evidence type="ECO:0000256" key="2">
    <source>
        <dbReference type="ARBA" id="ARBA00002974"/>
    </source>
</evidence>
<evidence type="ECO:0000256" key="7">
    <source>
        <dbReference type="ARBA" id="ARBA00022617"/>
    </source>
</evidence>
<dbReference type="SUPFAM" id="SSF56634">
    <property type="entry name" value="Heme-dependent catalase-like"/>
    <property type="match status" value="1"/>
</dbReference>
<evidence type="ECO:0000256" key="5">
    <source>
        <dbReference type="ARBA" id="ARBA00014132"/>
    </source>
</evidence>
<dbReference type="PROSITE" id="PS00437">
    <property type="entry name" value="CATALASE_1"/>
    <property type="match status" value="1"/>
</dbReference>
<comment type="cofactor">
    <cofactor evidence="1">
        <name>heme</name>
        <dbReference type="ChEBI" id="CHEBI:30413"/>
    </cofactor>
</comment>
<dbReference type="InterPro" id="IPR002226">
    <property type="entry name" value="Catalase_haem_BS"/>
</dbReference>
<name>A0ABX8BA99_9BACT</name>
<evidence type="ECO:0000256" key="6">
    <source>
        <dbReference type="ARBA" id="ARBA00022559"/>
    </source>
</evidence>
<evidence type="ECO:0000256" key="3">
    <source>
        <dbReference type="ARBA" id="ARBA00005329"/>
    </source>
</evidence>
<comment type="similarity">
    <text evidence="3 12">Belongs to the catalase family.</text>
</comment>
<dbReference type="Pfam" id="PF00199">
    <property type="entry name" value="Catalase"/>
    <property type="match status" value="1"/>
</dbReference>
<keyword evidence="16" id="KW-1185">Reference proteome</keyword>
<dbReference type="Pfam" id="PF06628">
    <property type="entry name" value="Catalase-rel"/>
    <property type="match status" value="1"/>
</dbReference>
<evidence type="ECO:0000256" key="11">
    <source>
        <dbReference type="ARBA" id="ARBA00023324"/>
    </source>
</evidence>
<dbReference type="PANTHER" id="PTHR11465">
    <property type="entry name" value="CATALASE"/>
    <property type="match status" value="1"/>
</dbReference>
<dbReference type="InterPro" id="IPR010582">
    <property type="entry name" value="Catalase_immune_responsive"/>
</dbReference>
<dbReference type="InterPro" id="IPR024708">
    <property type="entry name" value="Catalase_AS"/>
</dbReference>
<dbReference type="InterPro" id="IPR018028">
    <property type="entry name" value="Catalase"/>
</dbReference>
<feature type="domain" description="Catalase core" evidence="14">
    <location>
        <begin position="31"/>
        <end position="414"/>
    </location>
</feature>
<dbReference type="PROSITE" id="PS00438">
    <property type="entry name" value="CATALASE_2"/>
    <property type="match status" value="1"/>
</dbReference>
<evidence type="ECO:0000313" key="15">
    <source>
        <dbReference type="EMBL" id="QUW02635.1"/>
    </source>
</evidence>
<accession>A0ABX8BA99</accession>
<keyword evidence="6 12" id="KW-0575">Peroxidase</keyword>
<evidence type="ECO:0000256" key="1">
    <source>
        <dbReference type="ARBA" id="ARBA00001971"/>
    </source>
</evidence>
<dbReference type="InterPro" id="IPR011614">
    <property type="entry name" value="Catalase_core"/>
</dbReference>
<organism evidence="15 16">
    <name type="scientific">Chloracidobacterium validum</name>
    <dbReference type="NCBI Taxonomy" id="2821543"/>
    <lineage>
        <taxon>Bacteria</taxon>
        <taxon>Pseudomonadati</taxon>
        <taxon>Acidobacteriota</taxon>
        <taxon>Terriglobia</taxon>
        <taxon>Terriglobales</taxon>
        <taxon>Acidobacteriaceae</taxon>
        <taxon>Chloracidobacterium</taxon>
    </lineage>
</organism>
<evidence type="ECO:0000256" key="9">
    <source>
        <dbReference type="ARBA" id="ARBA00023002"/>
    </source>
</evidence>
<evidence type="ECO:0000259" key="14">
    <source>
        <dbReference type="SMART" id="SM01060"/>
    </source>
</evidence>
<dbReference type="PRINTS" id="PR00067">
    <property type="entry name" value="CATALASE"/>
</dbReference>
<evidence type="ECO:0000256" key="10">
    <source>
        <dbReference type="ARBA" id="ARBA00023004"/>
    </source>
</evidence>
<dbReference type="Proteomes" id="UP000676506">
    <property type="component" value="Chromosome 1"/>
</dbReference>
<feature type="chain" id="PRO_5046995587" description="Catalase" evidence="13">
    <location>
        <begin position="27"/>
        <end position="514"/>
    </location>
</feature>
<dbReference type="PIRSF" id="PIRSF038928">
    <property type="entry name" value="Catalase_clade1-3"/>
    <property type="match status" value="1"/>
</dbReference>
<gene>
    <name evidence="15" type="ORF">J8C06_09845</name>
</gene>
<comment type="function">
    <text evidence="2">Decomposes hydrogen peroxide into water and oxygen; serves to protect cells from the toxic effects of hydrogen peroxide.</text>
</comment>
<evidence type="ECO:0000256" key="4">
    <source>
        <dbReference type="ARBA" id="ARBA00012314"/>
    </source>
</evidence>
<evidence type="ECO:0000313" key="16">
    <source>
        <dbReference type="Proteomes" id="UP000676506"/>
    </source>
</evidence>
<dbReference type="PANTHER" id="PTHR11465:SF23">
    <property type="entry name" value="CATALASE-2"/>
    <property type="match status" value="1"/>
</dbReference>
<dbReference type="InterPro" id="IPR020835">
    <property type="entry name" value="Catalase_sf"/>
</dbReference>
<keyword evidence="7 12" id="KW-0349">Heme</keyword>
<evidence type="ECO:0000256" key="12">
    <source>
        <dbReference type="RuleBase" id="RU000498"/>
    </source>
</evidence>
<evidence type="ECO:0000256" key="8">
    <source>
        <dbReference type="ARBA" id="ARBA00022723"/>
    </source>
</evidence>
<keyword evidence="11 12" id="KW-0376">Hydrogen peroxide</keyword>
<dbReference type="InterPro" id="IPR024711">
    <property type="entry name" value="Catalase_clade1/3"/>
</dbReference>
<dbReference type="EC" id="1.11.1.6" evidence="4 12"/>
<proteinExistence type="inferred from homology"/>
<protein>
    <recommendedName>
        <fullName evidence="5 12">Catalase</fullName>
        <ecNumber evidence="4 12">1.11.1.6</ecNumber>
    </recommendedName>
</protein>
<feature type="signal peptide" evidence="13">
    <location>
        <begin position="1"/>
        <end position="26"/>
    </location>
</feature>
<dbReference type="CDD" id="cd08154">
    <property type="entry name" value="catalase_clade_1"/>
    <property type="match status" value="1"/>
</dbReference>
<dbReference type="SMART" id="SM01060">
    <property type="entry name" value="Catalase"/>
    <property type="match status" value="1"/>
</dbReference>
<keyword evidence="8 12" id="KW-0479">Metal-binding</keyword>
<dbReference type="PROSITE" id="PS51402">
    <property type="entry name" value="CATALASE_3"/>
    <property type="match status" value="1"/>
</dbReference>
<evidence type="ECO:0000256" key="13">
    <source>
        <dbReference type="SAM" id="SignalP"/>
    </source>
</evidence>
<keyword evidence="10 12" id="KW-0408">Iron</keyword>
<comment type="catalytic activity">
    <reaction evidence="12">
        <text>2 H2O2 = O2 + 2 H2O</text>
        <dbReference type="Rhea" id="RHEA:20309"/>
        <dbReference type="ChEBI" id="CHEBI:15377"/>
        <dbReference type="ChEBI" id="CHEBI:15379"/>
        <dbReference type="ChEBI" id="CHEBI:16240"/>
        <dbReference type="EC" id="1.11.1.6"/>
    </reaction>
</comment>
<reference evidence="15 16" key="1">
    <citation type="submission" date="2021-03" db="EMBL/GenBank/DDBJ databases">
        <title>Genomic and phenotypic characterization of Chloracidobacterium isolates provides evidence for multiple species.</title>
        <authorList>
            <person name="Saini M.K."/>
            <person name="Costas A.M.G."/>
            <person name="Tank M."/>
            <person name="Bryant D.A."/>
        </authorList>
    </citation>
    <scope>NUCLEOTIDE SEQUENCE [LARGE SCALE GENOMIC DNA]</scope>
    <source>
        <strain evidence="15 16">BV2-C</strain>
    </source>
</reference>
<dbReference type="Gene3D" id="2.40.180.10">
    <property type="entry name" value="Catalase core domain"/>
    <property type="match status" value="1"/>
</dbReference>